<protein>
    <submittedName>
        <fullName evidence="5">Haloacid dehalogenase superfamily protein, subfamily IA, variant 3 with third motif having DD or ED</fullName>
    </submittedName>
</protein>
<comment type="caution">
    <text evidence="5">The sequence shown here is derived from an EMBL/GenBank/DDBJ whole genome shotgun (WGS) entry which is preliminary data.</text>
</comment>
<dbReference type="PANTHER" id="PTHR46193">
    <property type="entry name" value="6-PHOSPHOGLUCONATE PHOSPHATASE"/>
    <property type="match status" value="1"/>
</dbReference>
<dbReference type="CDD" id="cd07526">
    <property type="entry name" value="HAD_BPGM_like"/>
    <property type="match status" value="1"/>
</dbReference>
<keyword evidence="3" id="KW-0479">Metal-binding</keyword>
<dbReference type="GO" id="GO:0003824">
    <property type="term" value="F:catalytic activity"/>
    <property type="evidence" value="ECO:0007669"/>
    <property type="project" value="UniProtKB-ARBA"/>
</dbReference>
<evidence type="ECO:0000256" key="3">
    <source>
        <dbReference type="ARBA" id="ARBA00022723"/>
    </source>
</evidence>
<organism evidence="5 6">
    <name type="scientific">Agrobacterium genomosp. 2 str. CFBP 5494</name>
    <dbReference type="NCBI Taxonomy" id="1183436"/>
    <lineage>
        <taxon>Bacteria</taxon>
        <taxon>Pseudomonadati</taxon>
        <taxon>Pseudomonadota</taxon>
        <taxon>Alphaproteobacteria</taxon>
        <taxon>Hyphomicrobiales</taxon>
        <taxon>Rhizobiaceae</taxon>
        <taxon>Rhizobium/Agrobacterium group</taxon>
        <taxon>Agrobacterium</taxon>
        <taxon>Agrobacterium tumefaciens complex</taxon>
    </lineage>
</organism>
<dbReference type="Gene3D" id="1.10.150.240">
    <property type="entry name" value="Putative phosphatase, domain 2"/>
    <property type="match status" value="1"/>
</dbReference>
<gene>
    <name evidence="5" type="ORF">AGR2A_Lc30005</name>
</gene>
<dbReference type="InterPro" id="IPR006439">
    <property type="entry name" value="HAD-SF_hydro_IA"/>
</dbReference>
<name>A0A9W5F185_9HYPH</name>
<dbReference type="RefSeq" id="WP_072493694.1">
    <property type="nucleotide sequence ID" value="NZ_LT009719.1"/>
</dbReference>
<dbReference type="SFLD" id="SFLDG01135">
    <property type="entry name" value="C1.5.6:_HAD__Beta-PGM__Phospha"/>
    <property type="match status" value="1"/>
</dbReference>
<dbReference type="Proteomes" id="UP000191933">
    <property type="component" value="Unassembled WGS sequence"/>
</dbReference>
<dbReference type="PANTHER" id="PTHR46193:SF10">
    <property type="entry name" value="6-PHOSPHOGLUCONATE PHOSPHATASE"/>
    <property type="match status" value="1"/>
</dbReference>
<dbReference type="SFLD" id="SFLDG01129">
    <property type="entry name" value="C1.5:_HAD__Beta-PGM__Phosphata"/>
    <property type="match status" value="1"/>
</dbReference>
<keyword evidence="4" id="KW-0460">Magnesium</keyword>
<keyword evidence="6" id="KW-1185">Reference proteome</keyword>
<evidence type="ECO:0000313" key="6">
    <source>
        <dbReference type="Proteomes" id="UP000191933"/>
    </source>
</evidence>
<comment type="similarity">
    <text evidence="2">Belongs to the HAD-like hydrolase superfamily. CbbY/CbbZ/Gph/YieH family.</text>
</comment>
<dbReference type="EMBL" id="FBVY01000032">
    <property type="protein sequence ID" value="CUW97002.1"/>
    <property type="molecule type" value="Genomic_DNA"/>
</dbReference>
<dbReference type="InterPro" id="IPR036412">
    <property type="entry name" value="HAD-like_sf"/>
</dbReference>
<accession>A0A9W5F185</accession>
<sequence length="239" mass="25741">MTADLLIFDCDGVLIDSEPVASRVFWQSLQAAGVAISHAEVHRRFTGYSESDARRICLDELGVVDVDQAFARSRDQLYAEFSRSLQPMPGMDALIRSLPQRKCVASNSTLERLRHSLGLFDLWDAFDPHIFSAEMVAAPKPAPDLFLLCAETLGVEPARCLVVDDSPHGITGAVAAGMRAIGFVDTADPREGRRGVLADAGAMLVVTGADELSRAFDSVLAPALQPGPVRNSQDLPLPV</sequence>
<dbReference type="InterPro" id="IPR051600">
    <property type="entry name" value="Beta-PGM-like"/>
</dbReference>
<dbReference type="Gene3D" id="3.40.50.1000">
    <property type="entry name" value="HAD superfamily/HAD-like"/>
    <property type="match status" value="1"/>
</dbReference>
<evidence type="ECO:0000256" key="4">
    <source>
        <dbReference type="ARBA" id="ARBA00022842"/>
    </source>
</evidence>
<dbReference type="Pfam" id="PF00702">
    <property type="entry name" value="Hydrolase"/>
    <property type="match status" value="1"/>
</dbReference>
<reference evidence="5 6" key="1">
    <citation type="submission" date="2016-01" db="EMBL/GenBank/DDBJ databases">
        <authorList>
            <person name="Regsiter A."/>
            <person name="william w."/>
        </authorList>
    </citation>
    <scope>NUCLEOTIDE SEQUENCE [LARGE SCALE GENOMIC DNA]</scope>
    <source>
        <strain evidence="5 6">CFBP 5494</strain>
    </source>
</reference>
<dbReference type="AlphaFoldDB" id="A0A9W5F185"/>
<dbReference type="SFLD" id="SFLDS00003">
    <property type="entry name" value="Haloacid_Dehalogenase"/>
    <property type="match status" value="1"/>
</dbReference>
<dbReference type="InterPro" id="IPR023214">
    <property type="entry name" value="HAD_sf"/>
</dbReference>
<evidence type="ECO:0000256" key="1">
    <source>
        <dbReference type="ARBA" id="ARBA00001946"/>
    </source>
</evidence>
<dbReference type="InterPro" id="IPR023198">
    <property type="entry name" value="PGP-like_dom2"/>
</dbReference>
<dbReference type="GO" id="GO:0046872">
    <property type="term" value="F:metal ion binding"/>
    <property type="evidence" value="ECO:0007669"/>
    <property type="project" value="UniProtKB-KW"/>
</dbReference>
<dbReference type="NCBIfam" id="TIGR01509">
    <property type="entry name" value="HAD-SF-IA-v3"/>
    <property type="match status" value="1"/>
</dbReference>
<evidence type="ECO:0000256" key="2">
    <source>
        <dbReference type="ARBA" id="ARBA00006171"/>
    </source>
</evidence>
<proteinExistence type="inferred from homology"/>
<comment type="cofactor">
    <cofactor evidence="1">
        <name>Mg(2+)</name>
        <dbReference type="ChEBI" id="CHEBI:18420"/>
    </cofactor>
</comment>
<dbReference type="SUPFAM" id="SSF56784">
    <property type="entry name" value="HAD-like"/>
    <property type="match status" value="1"/>
</dbReference>
<evidence type="ECO:0000313" key="5">
    <source>
        <dbReference type="EMBL" id="CUW97002.1"/>
    </source>
</evidence>